<reference evidence="1" key="1">
    <citation type="submission" date="2017-05" db="UniProtKB">
        <authorList>
            <consortium name="EnsemblMetazoa"/>
        </authorList>
    </citation>
    <scope>IDENTIFICATION</scope>
</reference>
<sequence length="28" mass="3061">GASLSEPHINETSMFVCLSICTQPRILI</sequence>
<protein>
    <submittedName>
        <fullName evidence="1">Uncharacterized protein</fullName>
    </submittedName>
</protein>
<dbReference type="EnsemblMetazoa" id="Aqu2.1.33576_001">
    <property type="protein sequence ID" value="Aqu2.1.33576_001"/>
    <property type="gene ID" value="Aqu2.1.33576"/>
</dbReference>
<dbReference type="AlphaFoldDB" id="A0A1X7V0U8"/>
<dbReference type="InParanoid" id="A0A1X7V0U8"/>
<proteinExistence type="predicted"/>
<organism evidence="1">
    <name type="scientific">Amphimedon queenslandica</name>
    <name type="common">Sponge</name>
    <dbReference type="NCBI Taxonomy" id="400682"/>
    <lineage>
        <taxon>Eukaryota</taxon>
        <taxon>Metazoa</taxon>
        <taxon>Porifera</taxon>
        <taxon>Demospongiae</taxon>
        <taxon>Heteroscleromorpha</taxon>
        <taxon>Haplosclerida</taxon>
        <taxon>Niphatidae</taxon>
        <taxon>Amphimedon</taxon>
    </lineage>
</organism>
<evidence type="ECO:0000313" key="1">
    <source>
        <dbReference type="EnsemblMetazoa" id="Aqu2.1.33576_001"/>
    </source>
</evidence>
<accession>A0A1X7V0U8</accession>
<name>A0A1X7V0U8_AMPQE</name>